<name>D8PVE3_SCHCM</name>
<evidence type="ECO:0000313" key="6">
    <source>
        <dbReference type="Proteomes" id="UP000007431"/>
    </source>
</evidence>
<feature type="chain" id="PRO_5003120311" description="alpha-galactosidase" evidence="3">
    <location>
        <begin position="18"/>
        <end position="255"/>
    </location>
</feature>
<dbReference type="OMA" id="YNVCYVN"/>
<dbReference type="Pfam" id="PF03537">
    <property type="entry name" value="Glyco_hydro_114"/>
    <property type="match status" value="1"/>
</dbReference>
<dbReference type="InterPro" id="IPR017853">
    <property type="entry name" value="GH"/>
</dbReference>
<dbReference type="EMBL" id="GL377303">
    <property type="protein sequence ID" value="EFJ00854.1"/>
    <property type="molecule type" value="Genomic_DNA"/>
</dbReference>
<keyword evidence="5" id="KW-0378">Hydrolase</keyword>
<accession>D8PVE3</accession>
<dbReference type="KEGG" id="scm:SCHCO_02743342"/>
<dbReference type="Proteomes" id="UP000007431">
    <property type="component" value="Unassembled WGS sequence"/>
</dbReference>
<dbReference type="EC" id="3.2.1.22" evidence="2"/>
<evidence type="ECO:0000313" key="5">
    <source>
        <dbReference type="EMBL" id="EFJ00854.1"/>
    </source>
</evidence>
<dbReference type="InParanoid" id="D8PVE3"/>
<comment type="catalytic activity">
    <reaction evidence="1">
        <text>Hydrolysis of terminal, non-reducing alpha-D-galactose residues in alpha-D-galactosides, including galactose oligosaccharides, galactomannans and galactolipids.</text>
        <dbReference type="EC" id="3.2.1.22"/>
    </reaction>
</comment>
<dbReference type="PANTHER" id="PTHR35273:SF2">
    <property type="entry name" value="ALPHA-GALACTOSIDASE"/>
    <property type="match status" value="1"/>
</dbReference>
<dbReference type="InterPro" id="IPR004352">
    <property type="entry name" value="GH114_TIM-barrel"/>
</dbReference>
<dbReference type="HOGENOM" id="CLU_051214_2_0_1"/>
<keyword evidence="6" id="KW-1185">Reference proteome</keyword>
<keyword evidence="3" id="KW-0732">Signal</keyword>
<dbReference type="Gene3D" id="3.20.20.70">
    <property type="entry name" value="Aldolase class I"/>
    <property type="match status" value="1"/>
</dbReference>
<evidence type="ECO:0000256" key="1">
    <source>
        <dbReference type="ARBA" id="ARBA00001255"/>
    </source>
</evidence>
<dbReference type="InterPro" id="IPR013785">
    <property type="entry name" value="Aldolase_TIM"/>
</dbReference>
<evidence type="ECO:0000256" key="3">
    <source>
        <dbReference type="SAM" id="SignalP"/>
    </source>
</evidence>
<dbReference type="VEuPathDB" id="FungiDB:SCHCODRAFT_02743342"/>
<dbReference type="PANTHER" id="PTHR35273">
    <property type="entry name" value="ALPHA-1,4 POLYGALACTOSAMINIDASE, PUTATIVE (AFU_ORTHOLOGUE AFUA_3G07890)-RELATED"/>
    <property type="match status" value="1"/>
</dbReference>
<dbReference type="RefSeq" id="XP_003035756.1">
    <property type="nucleotide sequence ID" value="XM_003035710.1"/>
</dbReference>
<dbReference type="OrthoDB" id="2108802at2759"/>
<dbReference type="GO" id="GO:0004557">
    <property type="term" value="F:alpha-galactosidase activity"/>
    <property type="evidence" value="ECO:0007669"/>
    <property type="project" value="UniProtKB-EC"/>
</dbReference>
<evidence type="ECO:0000256" key="2">
    <source>
        <dbReference type="ARBA" id="ARBA00012755"/>
    </source>
</evidence>
<protein>
    <recommendedName>
        <fullName evidence="2">alpha-galactosidase</fullName>
        <ecNumber evidence="2">3.2.1.22</ecNumber>
    </recommendedName>
</protein>
<feature type="domain" description="Glycoside-hydrolase family GH114 TIM-barrel" evidence="4">
    <location>
        <begin position="28"/>
        <end position="243"/>
    </location>
</feature>
<sequence length="255" mass="28152">MRTSVASGLALAAAARAVDLFPVNGNVDYQLGDAYTPPSGTQIVSRDHTADPADGIYNICYINAFQTQAEDADWWKSNHDDVLLRDGGDYYEDPDWPGELLLDTTTAAKRDEIAGVMKGYIDDCVSKGFNAVEADNLDTFTRTDLLTQDGNFALAKTLADYAHSHNLAFGQKNAAEYSKDAKAAVGFDFAVTEECQEWTECDDYTDVYGQYVIEIEYEKAQFDDACSERGDQLPIVYRDKNLVGPSKSAYKFQAC</sequence>
<proteinExistence type="predicted"/>
<reference evidence="5 6" key="1">
    <citation type="journal article" date="2010" name="Nat. Biotechnol.">
        <title>Genome sequence of the model mushroom Schizophyllum commune.</title>
        <authorList>
            <person name="Ohm R.A."/>
            <person name="de Jong J.F."/>
            <person name="Lugones L.G."/>
            <person name="Aerts A."/>
            <person name="Kothe E."/>
            <person name="Stajich J.E."/>
            <person name="de Vries R.P."/>
            <person name="Record E."/>
            <person name="Levasseur A."/>
            <person name="Baker S.E."/>
            <person name="Bartholomew K.A."/>
            <person name="Coutinho P.M."/>
            <person name="Erdmann S."/>
            <person name="Fowler T.J."/>
            <person name="Gathman A.C."/>
            <person name="Lombard V."/>
            <person name="Henrissat B."/>
            <person name="Knabe N."/>
            <person name="Kuees U."/>
            <person name="Lilly W.W."/>
            <person name="Lindquist E."/>
            <person name="Lucas S."/>
            <person name="Magnuson J.K."/>
            <person name="Piumi F."/>
            <person name="Raudaskoski M."/>
            <person name="Salamov A."/>
            <person name="Schmutz J."/>
            <person name="Schwarze F.W.M.R."/>
            <person name="vanKuyk P.A."/>
            <person name="Horton J.S."/>
            <person name="Grigoriev I.V."/>
            <person name="Woesten H.A.B."/>
        </authorList>
    </citation>
    <scope>NUCLEOTIDE SEQUENCE [LARGE SCALE GENOMIC DNA]</scope>
    <source>
        <strain evidence="6">H4-8 / FGSC 9210</strain>
    </source>
</reference>
<dbReference type="eggNOG" id="ENOG502RCTR">
    <property type="taxonomic scope" value="Eukaryota"/>
</dbReference>
<dbReference type="AlphaFoldDB" id="D8PVE3"/>
<organism evidence="6">
    <name type="scientific">Schizophyllum commune (strain H4-8 / FGSC 9210)</name>
    <name type="common">Split gill fungus</name>
    <dbReference type="NCBI Taxonomy" id="578458"/>
    <lineage>
        <taxon>Eukaryota</taxon>
        <taxon>Fungi</taxon>
        <taxon>Dikarya</taxon>
        <taxon>Basidiomycota</taxon>
        <taxon>Agaricomycotina</taxon>
        <taxon>Agaricomycetes</taxon>
        <taxon>Agaricomycetidae</taxon>
        <taxon>Agaricales</taxon>
        <taxon>Schizophyllaceae</taxon>
        <taxon>Schizophyllum</taxon>
    </lineage>
</organism>
<dbReference type="GeneID" id="9595444"/>
<evidence type="ECO:0000259" key="4">
    <source>
        <dbReference type="Pfam" id="PF03537"/>
    </source>
</evidence>
<gene>
    <name evidence="5" type="ORF">SCHCODRAFT_232248</name>
</gene>
<dbReference type="SUPFAM" id="SSF51445">
    <property type="entry name" value="(Trans)glycosidases"/>
    <property type="match status" value="1"/>
</dbReference>
<feature type="signal peptide" evidence="3">
    <location>
        <begin position="1"/>
        <end position="17"/>
    </location>
</feature>